<accession>A0A4U5P0J6</accession>
<evidence type="ECO:0000313" key="2">
    <source>
        <dbReference type="Proteomes" id="UP000298663"/>
    </source>
</evidence>
<evidence type="ECO:0000313" key="1">
    <source>
        <dbReference type="EMBL" id="TKR89211.1"/>
    </source>
</evidence>
<gene>
    <name evidence="1" type="ORF">L596_013348</name>
</gene>
<sequence length="77" mass="8506">MVSKATLFSKGENGLRNNCCENPRKGTGDSGLRNRHTIGMYSLQEQSEQGRVAEREVEHCFLPLGARDCLPISPKVS</sequence>
<dbReference type="Proteomes" id="UP000298663">
    <property type="component" value="Unassembled WGS sequence"/>
</dbReference>
<keyword evidence="2" id="KW-1185">Reference proteome</keyword>
<name>A0A4U5P0J6_STECR</name>
<reference evidence="1 2" key="1">
    <citation type="journal article" date="2015" name="Genome Biol.">
        <title>Comparative genomics of Steinernema reveals deeply conserved gene regulatory networks.</title>
        <authorList>
            <person name="Dillman A.R."/>
            <person name="Macchietto M."/>
            <person name="Porter C.F."/>
            <person name="Rogers A."/>
            <person name="Williams B."/>
            <person name="Antoshechkin I."/>
            <person name="Lee M.M."/>
            <person name="Goodwin Z."/>
            <person name="Lu X."/>
            <person name="Lewis E.E."/>
            <person name="Goodrich-Blair H."/>
            <person name="Stock S.P."/>
            <person name="Adams B.J."/>
            <person name="Sternberg P.W."/>
            <person name="Mortazavi A."/>
        </authorList>
    </citation>
    <scope>NUCLEOTIDE SEQUENCE [LARGE SCALE GENOMIC DNA]</scope>
    <source>
        <strain evidence="1 2">ALL</strain>
    </source>
</reference>
<reference evidence="1 2" key="2">
    <citation type="journal article" date="2019" name="G3 (Bethesda)">
        <title>Hybrid Assembly of the Genome of the Entomopathogenic Nematode Steinernema carpocapsae Identifies the X-Chromosome.</title>
        <authorList>
            <person name="Serra L."/>
            <person name="Macchietto M."/>
            <person name="Macias-Munoz A."/>
            <person name="McGill C.J."/>
            <person name="Rodriguez I.M."/>
            <person name="Rodriguez B."/>
            <person name="Murad R."/>
            <person name="Mortazavi A."/>
        </authorList>
    </citation>
    <scope>NUCLEOTIDE SEQUENCE [LARGE SCALE GENOMIC DNA]</scope>
    <source>
        <strain evidence="1 2">ALL</strain>
    </source>
</reference>
<dbReference type="AlphaFoldDB" id="A0A4U5P0J6"/>
<dbReference type="EMBL" id="AZBU02000003">
    <property type="protein sequence ID" value="TKR89211.1"/>
    <property type="molecule type" value="Genomic_DNA"/>
</dbReference>
<proteinExistence type="predicted"/>
<organism evidence="1 2">
    <name type="scientific">Steinernema carpocapsae</name>
    <name type="common">Entomopathogenic nematode</name>
    <dbReference type="NCBI Taxonomy" id="34508"/>
    <lineage>
        <taxon>Eukaryota</taxon>
        <taxon>Metazoa</taxon>
        <taxon>Ecdysozoa</taxon>
        <taxon>Nematoda</taxon>
        <taxon>Chromadorea</taxon>
        <taxon>Rhabditida</taxon>
        <taxon>Tylenchina</taxon>
        <taxon>Panagrolaimomorpha</taxon>
        <taxon>Strongyloidoidea</taxon>
        <taxon>Steinernematidae</taxon>
        <taxon>Steinernema</taxon>
    </lineage>
</organism>
<protein>
    <submittedName>
        <fullName evidence="1">Uncharacterized protein</fullName>
    </submittedName>
</protein>
<comment type="caution">
    <text evidence="1">The sequence shown here is derived from an EMBL/GenBank/DDBJ whole genome shotgun (WGS) entry which is preliminary data.</text>
</comment>